<evidence type="ECO:0000313" key="4">
    <source>
        <dbReference type="EMBL" id="OBZ82403.1"/>
    </source>
</evidence>
<dbReference type="GO" id="GO:0008270">
    <property type="term" value="F:zinc ion binding"/>
    <property type="evidence" value="ECO:0007669"/>
    <property type="project" value="UniProtKB-KW"/>
</dbReference>
<dbReference type="GO" id="GO:0003676">
    <property type="term" value="F:nucleic acid binding"/>
    <property type="evidence" value="ECO:0007669"/>
    <property type="project" value="InterPro"/>
</dbReference>
<dbReference type="SMART" id="SM00343">
    <property type="entry name" value="ZnF_C2HC"/>
    <property type="match status" value="2"/>
</dbReference>
<dbReference type="InterPro" id="IPR036875">
    <property type="entry name" value="Znf_CCHC_sf"/>
</dbReference>
<dbReference type="Proteomes" id="UP000093000">
    <property type="component" value="Unassembled WGS sequence"/>
</dbReference>
<accession>A0A1C7N002</accession>
<dbReference type="Pfam" id="PF00098">
    <property type="entry name" value="zf-CCHC"/>
    <property type="match status" value="1"/>
</dbReference>
<keyword evidence="5" id="KW-1185">Reference proteome</keyword>
<keyword evidence="1" id="KW-0862">Zinc</keyword>
<name>A0A1C7N002_9FUNG</name>
<comment type="caution">
    <text evidence="4">The sequence shown here is derived from an EMBL/GenBank/DDBJ whole genome shotgun (WGS) entry which is preliminary data.</text>
</comment>
<evidence type="ECO:0000259" key="3">
    <source>
        <dbReference type="PROSITE" id="PS50158"/>
    </source>
</evidence>
<proteinExistence type="predicted"/>
<dbReference type="Gene3D" id="4.10.60.10">
    <property type="entry name" value="Zinc finger, CCHC-type"/>
    <property type="match status" value="1"/>
</dbReference>
<feature type="region of interest" description="Disordered" evidence="2">
    <location>
        <begin position="663"/>
        <end position="684"/>
    </location>
</feature>
<dbReference type="EMBL" id="LUGH01000875">
    <property type="protein sequence ID" value="OBZ82403.1"/>
    <property type="molecule type" value="Genomic_DNA"/>
</dbReference>
<sequence>MEKEDSLFWKSLFHYRKTTPLNLRNLIFQWFYDLSEGRGNDIYDNHKKEIDEFAASSISRHTAVLDKMSIDMLKNFDSLEPNEVNILKLAMSHVVDFMNGNDLVYKKYIKNEFFWAALDVGKPVTLNYLNEDEKKTIQNLSSEVVKALKKDLDAALEFVLTEQLVLIKERKRKSVAYQVLQTFSYMLNNMEAWNKTARETETQKVCRVYDVLNIFFEDSCLNIRIGETTGLATKETYGLNEQNFSGGSGSFFATTSDVMTSAAAATAIGSSSSGTNGGRKIDLTVINDRKTELSFCEFKADEKKGLARYQQSKAIRLNETIAKRNRKMYVDDDVVSFVWTGDFGKFFSLKHVNGINVCRPLGSFSIPTATRLLDDDVADTFVSLLNWKQHLLQVERKIEKAKLKADRRNVDLLHDCIRPFLQGLEDDSTLIDITNIRDPQELKQFFGSFNTEAYFPYFGTLLVERRYLQRRFIETFWDKSSAEYERLIGDGLQMDDGRLIKGYPSLPSDAKVARIKVERLPFINPLQLRDLMYKRFAHFGSVLDAGLQLDGKSFFGQGYVILDLNCPHPTEPESLRREIDWFNDGKRMLRLTWDEMPPYCRYCQKDDHCRADCQELLQSRQCYNCNALGHISRDCPRRNYGAQPPAGKRVAVSKTQLEKEVATKAAARTEKLRKQRQTQVEEEAQRISVERTQALFDLEDRIQQELASQEDDDIPDIPTTSSTSGEKVVLETETDRDYAMDEITDKSDFHQVSETKKLKVAHAQTTTQIVASTADSSPGTVGRRL</sequence>
<protein>
    <recommendedName>
        <fullName evidence="3">CCHC-type domain-containing protein</fullName>
    </recommendedName>
</protein>
<feature type="compositionally biased region" description="Polar residues" evidence="2">
    <location>
        <begin position="764"/>
        <end position="779"/>
    </location>
</feature>
<dbReference type="InParanoid" id="A0A1C7N002"/>
<feature type="region of interest" description="Disordered" evidence="2">
    <location>
        <begin position="636"/>
        <end position="655"/>
    </location>
</feature>
<gene>
    <name evidence="4" type="ORF">A0J61_09547</name>
</gene>
<dbReference type="OrthoDB" id="2241864at2759"/>
<dbReference type="InterPro" id="IPR001878">
    <property type="entry name" value="Znf_CCHC"/>
</dbReference>
<feature type="region of interest" description="Disordered" evidence="2">
    <location>
        <begin position="706"/>
        <end position="729"/>
    </location>
</feature>
<evidence type="ECO:0000313" key="5">
    <source>
        <dbReference type="Proteomes" id="UP000093000"/>
    </source>
</evidence>
<keyword evidence="1" id="KW-0863">Zinc-finger</keyword>
<reference evidence="4 5" key="1">
    <citation type="submission" date="2016-03" db="EMBL/GenBank/DDBJ databases">
        <title>Choanephora cucurbitarum.</title>
        <authorList>
            <person name="Min B."/>
            <person name="Park H."/>
            <person name="Park J.-H."/>
            <person name="Shin H.-D."/>
            <person name="Choi I.-G."/>
        </authorList>
    </citation>
    <scope>NUCLEOTIDE SEQUENCE [LARGE SCALE GENOMIC DNA]</scope>
    <source>
        <strain evidence="4 5">KUS-F28377</strain>
    </source>
</reference>
<dbReference type="PROSITE" id="PS50158">
    <property type="entry name" value="ZF_CCHC"/>
    <property type="match status" value="1"/>
</dbReference>
<feature type="compositionally biased region" description="Basic and acidic residues" evidence="2">
    <location>
        <begin position="663"/>
        <end position="672"/>
    </location>
</feature>
<organism evidence="4 5">
    <name type="scientific">Choanephora cucurbitarum</name>
    <dbReference type="NCBI Taxonomy" id="101091"/>
    <lineage>
        <taxon>Eukaryota</taxon>
        <taxon>Fungi</taxon>
        <taxon>Fungi incertae sedis</taxon>
        <taxon>Mucoromycota</taxon>
        <taxon>Mucoromycotina</taxon>
        <taxon>Mucoromycetes</taxon>
        <taxon>Mucorales</taxon>
        <taxon>Mucorineae</taxon>
        <taxon>Choanephoraceae</taxon>
        <taxon>Choanephoroideae</taxon>
        <taxon>Choanephora</taxon>
    </lineage>
</organism>
<feature type="region of interest" description="Disordered" evidence="2">
    <location>
        <begin position="764"/>
        <end position="785"/>
    </location>
</feature>
<keyword evidence="1" id="KW-0479">Metal-binding</keyword>
<dbReference type="SUPFAM" id="SSF57756">
    <property type="entry name" value="Retrovirus zinc finger-like domains"/>
    <property type="match status" value="1"/>
</dbReference>
<evidence type="ECO:0000256" key="2">
    <source>
        <dbReference type="SAM" id="MobiDB-lite"/>
    </source>
</evidence>
<dbReference type="AlphaFoldDB" id="A0A1C7N002"/>
<feature type="domain" description="CCHC-type" evidence="3">
    <location>
        <begin position="622"/>
        <end position="637"/>
    </location>
</feature>
<evidence type="ECO:0000256" key="1">
    <source>
        <dbReference type="PROSITE-ProRule" id="PRU00047"/>
    </source>
</evidence>